<gene>
    <name evidence="2" type="ORF">HKX05_14135</name>
    <name evidence="3" type="ORF">HLV41_12695</name>
</gene>
<evidence type="ECO:0000259" key="1">
    <source>
        <dbReference type="Pfam" id="PF06114"/>
    </source>
</evidence>
<dbReference type="Gene3D" id="1.10.10.2910">
    <property type="match status" value="1"/>
</dbReference>
<dbReference type="PANTHER" id="PTHR43236">
    <property type="entry name" value="ANTITOXIN HIGA1"/>
    <property type="match status" value="1"/>
</dbReference>
<evidence type="ECO:0000313" key="4">
    <source>
        <dbReference type="Proteomes" id="UP000531581"/>
    </source>
</evidence>
<dbReference type="AlphaFoldDB" id="A0A7Y7USF2"/>
<organism evidence="3 4">
    <name type="scientific">Sphingomonas sanguinis</name>
    <dbReference type="NCBI Taxonomy" id="33051"/>
    <lineage>
        <taxon>Bacteria</taxon>
        <taxon>Pseudomonadati</taxon>
        <taxon>Pseudomonadota</taxon>
        <taxon>Alphaproteobacteria</taxon>
        <taxon>Sphingomonadales</taxon>
        <taxon>Sphingomonadaceae</taxon>
        <taxon>Sphingomonas</taxon>
    </lineage>
</organism>
<dbReference type="EMBL" id="JABEOV010000020">
    <property type="protein sequence ID" value="NNG54489.1"/>
    <property type="molecule type" value="Genomic_DNA"/>
</dbReference>
<reference evidence="4 5" key="1">
    <citation type="submission" date="2020-05" db="EMBL/GenBank/DDBJ databases">
        <title>Draft Genome Sequences of Sphingomonas sp. Isolated from the International Space Station.</title>
        <authorList>
            <person name="Bijlani S."/>
            <person name="Singh N.K."/>
            <person name="Mason C.E."/>
            <person name="Wang C.C."/>
            <person name="Venkateswaran K."/>
        </authorList>
    </citation>
    <scope>NUCLEOTIDE SEQUENCE [LARGE SCALE GENOMIC DNA]</scope>
    <source>
        <strain evidence="2 5">IIF7SW-B5</strain>
        <strain evidence="3">ISS-IIF7SWP</strain>
    </source>
</reference>
<protein>
    <submittedName>
        <fullName evidence="3">ImmA/IrrE family metallo-endopeptidase</fullName>
    </submittedName>
</protein>
<name>A0A7Y7USF2_9SPHN</name>
<dbReference type="PANTHER" id="PTHR43236:SF2">
    <property type="entry name" value="BLL0069 PROTEIN"/>
    <property type="match status" value="1"/>
</dbReference>
<dbReference type="InterPro" id="IPR010359">
    <property type="entry name" value="IrrE_HExxH"/>
</dbReference>
<feature type="domain" description="IrrE N-terminal-like" evidence="1">
    <location>
        <begin position="38"/>
        <end position="163"/>
    </location>
</feature>
<dbReference type="InterPro" id="IPR052345">
    <property type="entry name" value="Rad_response_metalloprotease"/>
</dbReference>
<comment type="caution">
    <text evidence="3">The sequence shown here is derived from an EMBL/GenBank/DDBJ whole genome shotgun (WGS) entry which is preliminary data.</text>
</comment>
<dbReference type="GeneID" id="78488278"/>
<dbReference type="EMBL" id="JABYQV010000010">
    <property type="protein sequence ID" value="NVP31903.1"/>
    <property type="molecule type" value="Genomic_DNA"/>
</dbReference>
<accession>A0A7Y7USF2</accession>
<dbReference type="Proteomes" id="UP000531581">
    <property type="component" value="Unassembled WGS sequence"/>
</dbReference>
<sequence length="168" mass="19212">MPALMQNRPNYRRAEQEAQRILDDMAVSAPPINPIQVAERLGVDVVFATFSGKSRGISGFFDCEENAIFVNEEEFPLRQTFTVAHELGHSVLHGEWARSSDYKVLWRDPTKQDQDFREKEANAFAASLLMPRALMDQYWDRLSLAQLSRLFAVSVPAMKNRISFLYGI</sequence>
<evidence type="ECO:0000313" key="3">
    <source>
        <dbReference type="EMBL" id="NVP31903.1"/>
    </source>
</evidence>
<dbReference type="Pfam" id="PF06114">
    <property type="entry name" value="Peptidase_M78"/>
    <property type="match status" value="1"/>
</dbReference>
<dbReference type="Proteomes" id="UP000557656">
    <property type="component" value="Unassembled WGS sequence"/>
</dbReference>
<evidence type="ECO:0000313" key="2">
    <source>
        <dbReference type="EMBL" id="NNG54489.1"/>
    </source>
</evidence>
<proteinExistence type="predicted"/>
<keyword evidence="5" id="KW-1185">Reference proteome</keyword>
<dbReference type="RefSeq" id="WP_082795100.1">
    <property type="nucleotide sequence ID" value="NZ_JABEOV010000020.1"/>
</dbReference>
<evidence type="ECO:0000313" key="5">
    <source>
        <dbReference type="Proteomes" id="UP000557656"/>
    </source>
</evidence>